<dbReference type="InterPro" id="IPR000150">
    <property type="entry name" value="Cof"/>
</dbReference>
<dbReference type="InterPro" id="IPR036412">
    <property type="entry name" value="HAD-like_sf"/>
</dbReference>
<organism evidence="1 2">
    <name type="scientific">Caldalkalibacillus horti</name>
    <dbReference type="NCBI Taxonomy" id="77523"/>
    <lineage>
        <taxon>Bacteria</taxon>
        <taxon>Bacillati</taxon>
        <taxon>Bacillota</taxon>
        <taxon>Bacilli</taxon>
        <taxon>Bacillales</taxon>
        <taxon>Bacillaceae</taxon>
        <taxon>Caldalkalibacillus</taxon>
    </lineage>
</organism>
<keyword evidence="2" id="KW-1185">Reference proteome</keyword>
<dbReference type="SUPFAM" id="SSF56784">
    <property type="entry name" value="HAD-like"/>
    <property type="match status" value="1"/>
</dbReference>
<dbReference type="InterPro" id="IPR023214">
    <property type="entry name" value="HAD_sf"/>
</dbReference>
<name>A0ABT9VWQ7_9BACI</name>
<dbReference type="RefSeq" id="WP_307392518.1">
    <property type="nucleotide sequence ID" value="NZ_BAAADK010000045.1"/>
</dbReference>
<reference evidence="1 2" key="1">
    <citation type="submission" date="2023-07" db="EMBL/GenBank/DDBJ databases">
        <title>Genomic Encyclopedia of Type Strains, Phase IV (KMG-IV): sequencing the most valuable type-strain genomes for metagenomic binning, comparative biology and taxonomic classification.</title>
        <authorList>
            <person name="Goeker M."/>
        </authorList>
    </citation>
    <scope>NUCLEOTIDE SEQUENCE [LARGE SCALE GENOMIC DNA]</scope>
    <source>
        <strain evidence="1 2">DSM 12751</strain>
    </source>
</reference>
<dbReference type="InterPro" id="IPR006379">
    <property type="entry name" value="HAD-SF_hydro_IIB"/>
</dbReference>
<dbReference type="NCBIfam" id="TIGR00099">
    <property type="entry name" value="Cof-subfamily"/>
    <property type="match status" value="1"/>
</dbReference>
<dbReference type="SFLD" id="SFLDS00003">
    <property type="entry name" value="Haloacid_Dehalogenase"/>
    <property type="match status" value="1"/>
</dbReference>
<comment type="caution">
    <text evidence="1">The sequence shown here is derived from an EMBL/GenBank/DDBJ whole genome shotgun (WGS) entry which is preliminary data.</text>
</comment>
<proteinExistence type="predicted"/>
<sequence>MNKSIKLIALDVDGTLLNDEHQVMPKTAEMIQKAQQSGVRVVLATGRGPRSCTHLVEALALKGPIIAHNGAVIYDPHTLEVSLEIGYSALELLPIIQYCRAKKIQFDLSTAFDMYIEGKTKEAEDLYVLFNVHPEIVSDSSQLKDQIVKCTLFGTPQQLDQALSDLQKLFPEWSILRSGDIFIDIIHPKATKGFGLIQVMQELDIQEEEVMAFGNYFNDIEMLKAAGIGVAMENSPDEVKSIADYVTGTNNEEGIAEFLQKYM</sequence>
<dbReference type="PANTHER" id="PTHR10000">
    <property type="entry name" value="PHOSPHOSERINE PHOSPHATASE"/>
    <property type="match status" value="1"/>
</dbReference>
<evidence type="ECO:0000313" key="2">
    <source>
        <dbReference type="Proteomes" id="UP001235840"/>
    </source>
</evidence>
<accession>A0ABT9VWQ7</accession>
<evidence type="ECO:0000313" key="1">
    <source>
        <dbReference type="EMBL" id="MDQ0165428.1"/>
    </source>
</evidence>
<dbReference type="Gene3D" id="3.40.50.1000">
    <property type="entry name" value="HAD superfamily/HAD-like"/>
    <property type="match status" value="1"/>
</dbReference>
<dbReference type="PROSITE" id="PS01228">
    <property type="entry name" value="COF_1"/>
    <property type="match status" value="1"/>
</dbReference>
<dbReference type="Pfam" id="PF08282">
    <property type="entry name" value="Hydrolase_3"/>
    <property type="match status" value="1"/>
</dbReference>
<dbReference type="Proteomes" id="UP001235840">
    <property type="component" value="Unassembled WGS sequence"/>
</dbReference>
<dbReference type="Gene3D" id="3.30.1240.10">
    <property type="match status" value="1"/>
</dbReference>
<dbReference type="NCBIfam" id="TIGR01484">
    <property type="entry name" value="HAD-SF-IIB"/>
    <property type="match status" value="1"/>
</dbReference>
<dbReference type="EMBL" id="JAUSTY010000004">
    <property type="protein sequence ID" value="MDQ0165428.1"/>
    <property type="molecule type" value="Genomic_DNA"/>
</dbReference>
<dbReference type="CDD" id="cd07516">
    <property type="entry name" value="HAD_Pase"/>
    <property type="match status" value="1"/>
</dbReference>
<protein>
    <submittedName>
        <fullName evidence="1">Cof subfamily protein (Haloacid dehalogenase superfamily)</fullName>
    </submittedName>
</protein>
<gene>
    <name evidence="1" type="ORF">J2S11_001328</name>
</gene>
<dbReference type="PANTHER" id="PTHR10000:SF8">
    <property type="entry name" value="HAD SUPERFAMILY HYDROLASE-LIKE, TYPE 3"/>
    <property type="match status" value="1"/>
</dbReference>
<dbReference type="SFLD" id="SFLDG01140">
    <property type="entry name" value="C2.B:_Phosphomannomutase_and_P"/>
    <property type="match status" value="1"/>
</dbReference>